<dbReference type="EMBL" id="MU004187">
    <property type="protein sequence ID" value="KAF2497281.1"/>
    <property type="molecule type" value="Genomic_DNA"/>
</dbReference>
<protein>
    <submittedName>
        <fullName evidence="2">Uncharacterized protein</fullName>
    </submittedName>
</protein>
<sequence length="169" mass="18329">MLRRCANPQTSPISAKRHRSRASNLQPHHPALHLDFNRVPQTSTRKRLPSTQHPLNLTTNPHSSHLSSPNPMSDRGAFRGGRGGGRGGGEHHRGGRGGARGGGAAATTERPKKENILDLNKYMDKPITVKFSGGREGKIEWFSHARSAISSVGGVRGGDWDGSAVFRWC</sequence>
<feature type="compositionally biased region" description="Low complexity" evidence="1">
    <location>
        <begin position="57"/>
        <end position="70"/>
    </location>
</feature>
<name>A0A6A6QXX7_9PEZI</name>
<dbReference type="AlphaFoldDB" id="A0A6A6QXX7"/>
<dbReference type="Gene3D" id="2.30.30.100">
    <property type="match status" value="1"/>
</dbReference>
<feature type="compositionally biased region" description="Gly residues" evidence="1">
    <location>
        <begin position="78"/>
        <end position="87"/>
    </location>
</feature>
<evidence type="ECO:0000256" key="1">
    <source>
        <dbReference type="SAM" id="MobiDB-lite"/>
    </source>
</evidence>
<evidence type="ECO:0000313" key="2">
    <source>
        <dbReference type="EMBL" id="KAF2497281.1"/>
    </source>
</evidence>
<keyword evidence="3" id="KW-1185">Reference proteome</keyword>
<dbReference type="Proteomes" id="UP000799750">
    <property type="component" value="Unassembled WGS sequence"/>
</dbReference>
<dbReference type="OrthoDB" id="5425560at2759"/>
<evidence type="ECO:0000313" key="3">
    <source>
        <dbReference type="Proteomes" id="UP000799750"/>
    </source>
</evidence>
<reference evidence="2" key="1">
    <citation type="journal article" date="2020" name="Stud. Mycol.">
        <title>101 Dothideomycetes genomes: a test case for predicting lifestyles and emergence of pathogens.</title>
        <authorList>
            <person name="Haridas S."/>
            <person name="Albert R."/>
            <person name="Binder M."/>
            <person name="Bloem J."/>
            <person name="Labutti K."/>
            <person name="Salamov A."/>
            <person name="Andreopoulos B."/>
            <person name="Baker S."/>
            <person name="Barry K."/>
            <person name="Bills G."/>
            <person name="Bluhm B."/>
            <person name="Cannon C."/>
            <person name="Castanera R."/>
            <person name="Culley D."/>
            <person name="Daum C."/>
            <person name="Ezra D."/>
            <person name="Gonzalez J."/>
            <person name="Henrissat B."/>
            <person name="Kuo A."/>
            <person name="Liang C."/>
            <person name="Lipzen A."/>
            <person name="Lutzoni F."/>
            <person name="Magnuson J."/>
            <person name="Mondo S."/>
            <person name="Nolan M."/>
            <person name="Ohm R."/>
            <person name="Pangilinan J."/>
            <person name="Park H.-J."/>
            <person name="Ramirez L."/>
            <person name="Alfaro M."/>
            <person name="Sun H."/>
            <person name="Tritt A."/>
            <person name="Yoshinaga Y."/>
            <person name="Zwiers L.-H."/>
            <person name="Turgeon B."/>
            <person name="Goodwin S."/>
            <person name="Spatafora J."/>
            <person name="Crous P."/>
            <person name="Grigoriev I."/>
        </authorList>
    </citation>
    <scope>NUCLEOTIDE SEQUENCE</scope>
    <source>
        <strain evidence="2">CBS 269.34</strain>
    </source>
</reference>
<feature type="region of interest" description="Disordered" evidence="1">
    <location>
        <begin position="1"/>
        <end position="113"/>
    </location>
</feature>
<accession>A0A6A6QXX7</accession>
<feature type="compositionally biased region" description="Polar residues" evidence="1">
    <location>
        <begin position="39"/>
        <end position="56"/>
    </location>
</feature>
<organism evidence="2 3">
    <name type="scientific">Lophium mytilinum</name>
    <dbReference type="NCBI Taxonomy" id="390894"/>
    <lineage>
        <taxon>Eukaryota</taxon>
        <taxon>Fungi</taxon>
        <taxon>Dikarya</taxon>
        <taxon>Ascomycota</taxon>
        <taxon>Pezizomycotina</taxon>
        <taxon>Dothideomycetes</taxon>
        <taxon>Pleosporomycetidae</taxon>
        <taxon>Mytilinidiales</taxon>
        <taxon>Mytilinidiaceae</taxon>
        <taxon>Lophium</taxon>
    </lineage>
</organism>
<gene>
    <name evidence="2" type="ORF">BU16DRAFT_355523</name>
</gene>
<proteinExistence type="predicted"/>